<organism evidence="1 2">
    <name type="scientific">Dryococelus australis</name>
    <dbReference type="NCBI Taxonomy" id="614101"/>
    <lineage>
        <taxon>Eukaryota</taxon>
        <taxon>Metazoa</taxon>
        <taxon>Ecdysozoa</taxon>
        <taxon>Arthropoda</taxon>
        <taxon>Hexapoda</taxon>
        <taxon>Insecta</taxon>
        <taxon>Pterygota</taxon>
        <taxon>Neoptera</taxon>
        <taxon>Polyneoptera</taxon>
        <taxon>Phasmatodea</taxon>
        <taxon>Verophasmatodea</taxon>
        <taxon>Anareolatae</taxon>
        <taxon>Phasmatidae</taxon>
        <taxon>Eurycanthinae</taxon>
        <taxon>Dryococelus</taxon>
    </lineage>
</organism>
<dbReference type="EMBL" id="JARBHB010000014">
    <property type="protein sequence ID" value="KAJ8868449.1"/>
    <property type="molecule type" value="Genomic_DNA"/>
</dbReference>
<reference evidence="1 2" key="1">
    <citation type="submission" date="2023-02" db="EMBL/GenBank/DDBJ databases">
        <title>LHISI_Scaffold_Assembly.</title>
        <authorList>
            <person name="Stuart O.P."/>
            <person name="Cleave R."/>
            <person name="Magrath M.J.L."/>
            <person name="Mikheyev A.S."/>
        </authorList>
    </citation>
    <scope>NUCLEOTIDE SEQUENCE [LARGE SCALE GENOMIC DNA]</scope>
    <source>
        <strain evidence="1">Daus_M_001</strain>
        <tissue evidence="1">Leg muscle</tissue>
    </source>
</reference>
<protein>
    <submittedName>
        <fullName evidence="1">Uncharacterized protein</fullName>
    </submittedName>
</protein>
<dbReference type="Proteomes" id="UP001159363">
    <property type="component" value="Chromosome 13"/>
</dbReference>
<gene>
    <name evidence="1" type="ORF">PR048_029965</name>
</gene>
<evidence type="ECO:0000313" key="1">
    <source>
        <dbReference type="EMBL" id="KAJ8868449.1"/>
    </source>
</evidence>
<proteinExistence type="predicted"/>
<comment type="caution">
    <text evidence="1">The sequence shown here is derived from an EMBL/GenBank/DDBJ whole genome shotgun (WGS) entry which is preliminary data.</text>
</comment>
<name>A0ABQ9G7M5_9NEOP</name>
<evidence type="ECO:0000313" key="2">
    <source>
        <dbReference type="Proteomes" id="UP001159363"/>
    </source>
</evidence>
<keyword evidence="2" id="KW-1185">Reference proteome</keyword>
<sequence length="1005" mass="111150">MTGMFCACVKMEAHDAKVEKGARNHVRKEDAKGDQIVEEHDEYDKKKKKKYFQREEMKTTCYLLSWLDWTATYGVPVRSQTKESEAFSDGCSQRYDGNTARLARRGDEALGVRVSVARIAPSLLDLERAATYAHFIVNNLYDEISTNAAQGTAVLPDKTKQTETVDLRWEIAIYTPRGETRRRERLCNITSHSSKHNCSCKAACQSLPASPHVSATQDSLDKFVGGSDQTKLQKSECKVDQEVSALEKELQKFLQHQGRRHTGAEHYMLLRDSPTLANNTTTCSTDNTTLQHASWETGGELHSLADNSYKSEAISVSRTSVPGPCVSLPEDGNRLQFPERRIVLVVGKLLLVLVRVSSSFVLLLNSHPNCTAGFGHAVGRGSSVRKYTAVWRLAKRATSTPSPGREEMFRCSVRHFPVECRRTSCNKMLLHGVCTNALVKLRLHEAEEYAGSRTSAGLQKKLEVIVNELDSEDYHLVVPEAGGYLHRDVIAISVVEKTVKRISSRDIFELSCLRGLHFRVIPVEKAISSVWVLPCPPVLQGLASSILGTAAFPFSEVGTHTALGGRSETDATPYFFHNDAGIHSSYTKPAVHHLVRNILERKNLDEMCVTRFQPLACSPHTKENRFQTHAGQPSDFRMWESCRAAGYLGDLPFPSPLHSGAAPCSLRFTPIGSQDLDVKSRPNIFTHTLLAGTIDRASRLCHAVLRLEFNNAGIGVQCKRCPGKRVGPHKHVYKKQATRNARLSAARNLRLASNTVLRVARGAGDIATIGDDLAMEVSARGHSPGPSSQPNNHACGTRRRFTRSAIDGTLLEALLDALRPSAQNHAHNARKASSQGLAQQISDWNVRKLSAQIPDIVSIVFQFAAYNARRTHCCHHMCSRPPVAQSVCAPPIWAAGGSGFESLARHGDVHTRRTKQKPVTRVEPGETECTAATHERAARHPLHACCDVNWNTTSKLSGNKQRLQCFPVADAPDARLGLEIETKFISNHRNWRFEIDPRSAAIGNK</sequence>
<accession>A0ABQ9G7M5</accession>